<dbReference type="PATRIC" id="fig|1122152.4.peg.904"/>
<sequence>MEIFDAHTHLNDTPFRGKEEVYLQRAADLHVTKMACVGQDLEYNKRALDLAKKFDNVYAIVGYCPDVAKDYCQEWEDLLVEQLKEPKVVALGEIGLDYYWDESPRDLQKEIFRRQIEIAHDLKLPVNIHTRDAFKDCYEILKTSNLEYGAVLHSYNGGPKWTKKFLTLDNVTFSFSGVASFTKAVDVHASVKLVPLDRLVIETDAPYLTPKPYRGKQNEPAYVYYVAKAISELKGVSLEEVAEATYKNTVTAYGIK</sequence>
<comment type="caution">
    <text evidence="4">The sequence shown here is derived from an EMBL/GenBank/DDBJ whole genome shotgun (WGS) entry which is preliminary data.</text>
</comment>
<dbReference type="CDD" id="cd01310">
    <property type="entry name" value="TatD_DNAse"/>
    <property type="match status" value="1"/>
</dbReference>
<keyword evidence="5" id="KW-1185">Reference proteome</keyword>
<gene>
    <name evidence="4" type="ORF">FC23_GL000880</name>
</gene>
<evidence type="ECO:0000313" key="4">
    <source>
        <dbReference type="EMBL" id="KRL63310.1"/>
    </source>
</evidence>
<dbReference type="eggNOG" id="COG0084">
    <property type="taxonomic scope" value="Bacteria"/>
</dbReference>
<accession>A0A0R1S451</accession>
<dbReference type="InterPro" id="IPR018228">
    <property type="entry name" value="DNase_TatD-rel_CS"/>
</dbReference>
<dbReference type="PROSITE" id="PS01091">
    <property type="entry name" value="TATD_3"/>
    <property type="match status" value="1"/>
</dbReference>
<dbReference type="OrthoDB" id="9810005at2"/>
<proteinExistence type="predicted"/>
<feature type="binding site" evidence="3">
    <location>
        <position position="204"/>
    </location>
    <ligand>
        <name>a divalent metal cation</name>
        <dbReference type="ChEBI" id="CHEBI:60240"/>
        <label>1</label>
    </ligand>
</feature>
<dbReference type="InterPro" id="IPR001130">
    <property type="entry name" value="TatD-like"/>
</dbReference>
<organism evidence="4 5">
    <name type="scientific">Lactobacillus psittaci DSM 15354</name>
    <dbReference type="NCBI Taxonomy" id="1122152"/>
    <lineage>
        <taxon>Bacteria</taxon>
        <taxon>Bacillati</taxon>
        <taxon>Bacillota</taxon>
        <taxon>Bacilli</taxon>
        <taxon>Lactobacillales</taxon>
        <taxon>Lactobacillaceae</taxon>
        <taxon>Lactobacillus</taxon>
    </lineage>
</organism>
<evidence type="ECO:0000256" key="3">
    <source>
        <dbReference type="PIRSR" id="PIRSR005902-1"/>
    </source>
</evidence>
<dbReference type="GO" id="GO:0004536">
    <property type="term" value="F:DNA nuclease activity"/>
    <property type="evidence" value="ECO:0007669"/>
    <property type="project" value="InterPro"/>
</dbReference>
<dbReference type="RefSeq" id="WP_006585269.1">
    <property type="nucleotide sequence ID" value="NZ_AUEI01000007.1"/>
</dbReference>
<dbReference type="SUPFAM" id="SSF51556">
    <property type="entry name" value="Metallo-dependent hydrolases"/>
    <property type="match status" value="1"/>
</dbReference>
<name>A0A0R1S451_9LACO</name>
<feature type="binding site" evidence="3">
    <location>
        <position position="153"/>
    </location>
    <ligand>
        <name>a divalent metal cation</name>
        <dbReference type="ChEBI" id="CHEBI:60240"/>
        <label>2</label>
    </ligand>
</feature>
<dbReference type="EMBL" id="AZFB01000004">
    <property type="protein sequence ID" value="KRL63310.1"/>
    <property type="molecule type" value="Genomic_DNA"/>
</dbReference>
<dbReference type="PANTHER" id="PTHR46124">
    <property type="entry name" value="D-AMINOACYL-TRNA DEACYLASE"/>
    <property type="match status" value="1"/>
</dbReference>
<feature type="binding site" evidence="3">
    <location>
        <position position="9"/>
    </location>
    <ligand>
        <name>a divalent metal cation</name>
        <dbReference type="ChEBI" id="CHEBI:60240"/>
        <label>1</label>
    </ligand>
</feature>
<evidence type="ECO:0000256" key="1">
    <source>
        <dbReference type="ARBA" id="ARBA00022723"/>
    </source>
</evidence>
<feature type="binding site" evidence="3">
    <location>
        <position position="129"/>
    </location>
    <ligand>
        <name>a divalent metal cation</name>
        <dbReference type="ChEBI" id="CHEBI:60240"/>
        <label>2</label>
    </ligand>
</feature>
<dbReference type="PANTHER" id="PTHR46124:SF2">
    <property type="entry name" value="D-AMINOACYL-TRNA DEACYLASE"/>
    <property type="match status" value="1"/>
</dbReference>
<evidence type="ECO:0000256" key="2">
    <source>
        <dbReference type="ARBA" id="ARBA00022801"/>
    </source>
</evidence>
<evidence type="ECO:0000313" key="5">
    <source>
        <dbReference type="Proteomes" id="UP000051931"/>
    </source>
</evidence>
<dbReference type="GO" id="GO:0016788">
    <property type="term" value="F:hydrolase activity, acting on ester bonds"/>
    <property type="evidence" value="ECO:0007669"/>
    <property type="project" value="InterPro"/>
</dbReference>
<dbReference type="AlphaFoldDB" id="A0A0R1S451"/>
<feature type="binding site" evidence="3">
    <location>
        <position position="7"/>
    </location>
    <ligand>
        <name>a divalent metal cation</name>
        <dbReference type="ChEBI" id="CHEBI:60240"/>
        <label>1</label>
    </ligand>
</feature>
<protein>
    <submittedName>
        <fullName evidence="4">Hydrolase, TatD family</fullName>
    </submittedName>
</protein>
<dbReference type="NCBIfam" id="TIGR00010">
    <property type="entry name" value="YchF/TatD family DNA exonuclease"/>
    <property type="match status" value="1"/>
</dbReference>
<dbReference type="Pfam" id="PF01026">
    <property type="entry name" value="TatD_DNase"/>
    <property type="match status" value="1"/>
</dbReference>
<reference evidence="4 5" key="1">
    <citation type="journal article" date="2015" name="Genome Announc.">
        <title>Expanding the biotechnology potential of lactobacilli through comparative genomics of 213 strains and associated genera.</title>
        <authorList>
            <person name="Sun Z."/>
            <person name="Harris H.M."/>
            <person name="McCann A."/>
            <person name="Guo C."/>
            <person name="Argimon S."/>
            <person name="Zhang W."/>
            <person name="Yang X."/>
            <person name="Jeffery I.B."/>
            <person name="Cooney J.C."/>
            <person name="Kagawa T.F."/>
            <person name="Liu W."/>
            <person name="Song Y."/>
            <person name="Salvetti E."/>
            <person name="Wrobel A."/>
            <person name="Rasinkangas P."/>
            <person name="Parkhill J."/>
            <person name="Rea M.C."/>
            <person name="O'Sullivan O."/>
            <person name="Ritari J."/>
            <person name="Douillard F.P."/>
            <person name="Paul Ross R."/>
            <person name="Yang R."/>
            <person name="Briner A.E."/>
            <person name="Felis G.E."/>
            <person name="de Vos W.M."/>
            <person name="Barrangou R."/>
            <person name="Klaenhammer T.R."/>
            <person name="Caufield P.W."/>
            <person name="Cui Y."/>
            <person name="Zhang H."/>
            <person name="O'Toole P.W."/>
        </authorList>
    </citation>
    <scope>NUCLEOTIDE SEQUENCE [LARGE SCALE GENOMIC DNA]</scope>
    <source>
        <strain evidence="4 5">DSM 15354</strain>
    </source>
</reference>
<dbReference type="FunFam" id="3.20.20.140:FF:000005">
    <property type="entry name" value="TatD family hydrolase"/>
    <property type="match status" value="1"/>
</dbReference>
<dbReference type="STRING" id="1122152.GCA_000425905_00959"/>
<dbReference type="InterPro" id="IPR015991">
    <property type="entry name" value="TatD/YcfH-like"/>
</dbReference>
<dbReference type="GeneID" id="31742371"/>
<keyword evidence="1 3" id="KW-0479">Metal-binding</keyword>
<dbReference type="Proteomes" id="UP000051931">
    <property type="component" value="Unassembled WGS sequence"/>
</dbReference>
<dbReference type="GO" id="GO:0005829">
    <property type="term" value="C:cytosol"/>
    <property type="evidence" value="ECO:0007669"/>
    <property type="project" value="TreeGrafter"/>
</dbReference>
<feature type="binding site" evidence="3">
    <location>
        <position position="93"/>
    </location>
    <ligand>
        <name>a divalent metal cation</name>
        <dbReference type="ChEBI" id="CHEBI:60240"/>
        <label>1</label>
    </ligand>
</feature>
<dbReference type="Gene3D" id="3.20.20.140">
    <property type="entry name" value="Metal-dependent hydrolases"/>
    <property type="match status" value="1"/>
</dbReference>
<dbReference type="InterPro" id="IPR032466">
    <property type="entry name" value="Metal_Hydrolase"/>
</dbReference>
<dbReference type="GO" id="GO:0046872">
    <property type="term" value="F:metal ion binding"/>
    <property type="evidence" value="ECO:0007669"/>
    <property type="project" value="UniProtKB-KW"/>
</dbReference>
<keyword evidence="2 4" id="KW-0378">Hydrolase</keyword>
<dbReference type="PIRSF" id="PIRSF005902">
    <property type="entry name" value="DNase_TatD"/>
    <property type="match status" value="1"/>
</dbReference>
<dbReference type="PROSITE" id="PS01137">
    <property type="entry name" value="TATD_1"/>
    <property type="match status" value="1"/>
</dbReference>